<dbReference type="AlphaFoldDB" id="A0A174G7F3"/>
<dbReference type="RefSeq" id="WP_055287595.1">
    <property type="nucleotide sequence ID" value="NZ_CYYP01000024.1"/>
</dbReference>
<name>A0A174G7F3_9ACTN</name>
<sequence>MSDTQEIVQRLEREMADRAAAVEKVDAFKNQLAQAIKAFMAADEAVRGLNDHDSEIDTQIAAAIDEHLRAIDRLCRFGIDGGFGEEHPVKEY</sequence>
<accession>A0A174G7F3</accession>
<protein>
    <submittedName>
        <fullName evidence="1">Uncharacterized protein</fullName>
    </submittedName>
</protein>
<proteinExistence type="predicted"/>
<dbReference type="Proteomes" id="UP000095468">
    <property type="component" value="Unassembled WGS sequence"/>
</dbReference>
<gene>
    <name evidence="1" type="ORF">ERS852381_01887</name>
</gene>
<reference evidence="1 2" key="1">
    <citation type="submission" date="2015-09" db="EMBL/GenBank/DDBJ databases">
        <authorList>
            <consortium name="Pathogen Informatics"/>
        </authorList>
    </citation>
    <scope>NUCLEOTIDE SEQUENCE [LARGE SCALE GENOMIC DNA]</scope>
    <source>
        <strain evidence="1 2">2789STDY5608823</strain>
    </source>
</reference>
<organism evidence="1 2">
    <name type="scientific">Collinsella aerofaciens</name>
    <dbReference type="NCBI Taxonomy" id="74426"/>
    <lineage>
        <taxon>Bacteria</taxon>
        <taxon>Bacillati</taxon>
        <taxon>Actinomycetota</taxon>
        <taxon>Coriobacteriia</taxon>
        <taxon>Coriobacteriales</taxon>
        <taxon>Coriobacteriaceae</taxon>
        <taxon>Collinsella</taxon>
    </lineage>
</organism>
<evidence type="ECO:0000313" key="2">
    <source>
        <dbReference type="Proteomes" id="UP000095468"/>
    </source>
</evidence>
<evidence type="ECO:0000313" key="1">
    <source>
        <dbReference type="EMBL" id="CUO58344.1"/>
    </source>
</evidence>
<dbReference type="EMBL" id="CYYP01000024">
    <property type="protein sequence ID" value="CUO58344.1"/>
    <property type="molecule type" value="Genomic_DNA"/>
</dbReference>